<dbReference type="AlphaFoldDB" id="A0A2H0UKI6"/>
<dbReference type="SUPFAM" id="SSF46785">
    <property type="entry name" value="Winged helix' DNA-binding domain"/>
    <property type="match status" value="1"/>
</dbReference>
<sequence length="220" mass="24926">MLHEFFRRIAHRTAAAVGSPWAFSIAIVLLVAWAASGPFFNFSNTWQLVINTFTTISTFLTVFLIQNTQNRDSKAIHLKLDELIKVARQARNELIDIEDRTDEELKVFEDEFSKPSMDGVALGGGVVVAVKPEKKKKAQKLLEEFHKEREAEREDNKAKIITALEKKAKNKVKNYVTNDEVQALTGVSDATATRYMDTLEKEGKVEQIGEGRVVRYILKN</sequence>
<dbReference type="Gene3D" id="1.10.10.10">
    <property type="entry name" value="Winged helix-like DNA-binding domain superfamily/Winged helix DNA-binding domain"/>
    <property type="match status" value="1"/>
</dbReference>
<organism evidence="3 4">
    <name type="scientific">Candidatus Harrisonbacteria bacterium CG10_big_fil_rev_8_21_14_0_10_49_15</name>
    <dbReference type="NCBI Taxonomy" id="1974587"/>
    <lineage>
        <taxon>Bacteria</taxon>
        <taxon>Candidatus Harrisoniibacteriota</taxon>
    </lineage>
</organism>
<dbReference type="InterPro" id="IPR054760">
    <property type="entry name" value="DIP2311-like_C"/>
</dbReference>
<evidence type="ECO:0000313" key="3">
    <source>
        <dbReference type="EMBL" id="PIR86900.1"/>
    </source>
</evidence>
<accession>A0A2H0UKI6</accession>
<dbReference type="InterPro" id="IPR007251">
    <property type="entry name" value="Iron_permease_Fet4"/>
</dbReference>
<evidence type="ECO:0000313" key="4">
    <source>
        <dbReference type="Proteomes" id="UP000229526"/>
    </source>
</evidence>
<comment type="caution">
    <text evidence="3">The sequence shown here is derived from an EMBL/GenBank/DDBJ whole genome shotgun (WGS) entry which is preliminary data.</text>
</comment>
<proteinExistence type="predicted"/>
<evidence type="ECO:0000256" key="1">
    <source>
        <dbReference type="SAM" id="Phobius"/>
    </source>
</evidence>
<keyword evidence="1" id="KW-0472">Membrane</keyword>
<dbReference type="InterPro" id="IPR036388">
    <property type="entry name" value="WH-like_DNA-bd_sf"/>
</dbReference>
<protein>
    <submittedName>
        <fullName evidence="3">Low affinity iron permease family protein</fullName>
    </submittedName>
</protein>
<dbReference type="InterPro" id="IPR036390">
    <property type="entry name" value="WH_DNA-bd_sf"/>
</dbReference>
<dbReference type="GO" id="GO:0055085">
    <property type="term" value="P:transmembrane transport"/>
    <property type="evidence" value="ECO:0007669"/>
    <property type="project" value="InterPro"/>
</dbReference>
<reference evidence="4" key="1">
    <citation type="submission" date="2017-09" db="EMBL/GenBank/DDBJ databases">
        <title>Depth-based differentiation of microbial function through sediment-hosted aquifers and enrichment of novel symbionts in the deep terrestrial subsurface.</title>
        <authorList>
            <person name="Probst A.J."/>
            <person name="Ladd B."/>
            <person name="Jarett J.K."/>
            <person name="Geller-Mcgrath D.E."/>
            <person name="Sieber C.M.K."/>
            <person name="Emerson J.B."/>
            <person name="Anantharaman K."/>
            <person name="Thomas B.C."/>
            <person name="Malmstrom R."/>
            <person name="Stieglmeier M."/>
            <person name="Klingl A."/>
            <person name="Woyke T."/>
            <person name="Ryan C.M."/>
            <person name="Banfield J.F."/>
        </authorList>
    </citation>
    <scope>NUCLEOTIDE SEQUENCE [LARGE SCALE GENOMIC DNA]</scope>
</reference>
<dbReference type="Proteomes" id="UP000229526">
    <property type="component" value="Unassembled WGS sequence"/>
</dbReference>
<keyword evidence="1" id="KW-1133">Transmembrane helix</keyword>
<name>A0A2H0UKI6_9BACT</name>
<feature type="transmembrane region" description="Helical" evidence="1">
    <location>
        <begin position="46"/>
        <end position="65"/>
    </location>
</feature>
<dbReference type="EMBL" id="PFBD01000023">
    <property type="protein sequence ID" value="PIR86900.1"/>
    <property type="molecule type" value="Genomic_DNA"/>
</dbReference>
<dbReference type="Pfam" id="PF04120">
    <property type="entry name" value="Iron_permease"/>
    <property type="match status" value="1"/>
</dbReference>
<feature type="transmembrane region" description="Helical" evidence="1">
    <location>
        <begin position="21"/>
        <end position="40"/>
    </location>
</feature>
<keyword evidence="1" id="KW-0812">Transmembrane</keyword>
<evidence type="ECO:0000259" key="2">
    <source>
        <dbReference type="Pfam" id="PF22168"/>
    </source>
</evidence>
<feature type="domain" description="Transcriptional regulator DIP2311-like C-terminal" evidence="2">
    <location>
        <begin position="180"/>
        <end position="218"/>
    </location>
</feature>
<gene>
    <name evidence="3" type="ORF">COU11_03540</name>
</gene>
<dbReference type="Pfam" id="PF22168">
    <property type="entry name" value="DIP2311-like_C"/>
    <property type="match status" value="1"/>
</dbReference>